<keyword evidence="4" id="KW-1185">Reference proteome</keyword>
<feature type="compositionally biased region" description="Low complexity" evidence="1">
    <location>
        <begin position="127"/>
        <end position="142"/>
    </location>
</feature>
<dbReference type="GO" id="GO:0043041">
    <property type="term" value="P:amino acid activation for nonribosomal peptide biosynthetic process"/>
    <property type="evidence" value="ECO:0007669"/>
    <property type="project" value="TreeGrafter"/>
</dbReference>
<reference evidence="4" key="1">
    <citation type="submission" date="2016-06" db="EMBL/GenBank/DDBJ databases">
        <authorList>
            <person name="Varghese N."/>
            <person name="Submissions Spin"/>
        </authorList>
    </citation>
    <scope>NUCLEOTIDE SEQUENCE [LARGE SCALE GENOMIC DNA]</scope>
    <source>
        <strain evidence="4">DSM 44100</strain>
    </source>
</reference>
<evidence type="ECO:0000256" key="1">
    <source>
        <dbReference type="SAM" id="MobiDB-lite"/>
    </source>
</evidence>
<dbReference type="PANTHER" id="PTHR45527">
    <property type="entry name" value="NONRIBOSOMAL PEPTIDE SYNTHETASE"/>
    <property type="match status" value="1"/>
</dbReference>
<dbReference type="GO" id="GO:0044550">
    <property type="term" value="P:secondary metabolite biosynthetic process"/>
    <property type="evidence" value="ECO:0007669"/>
    <property type="project" value="TreeGrafter"/>
</dbReference>
<sequence length="573" mass="59774">MRDRDFVPVSDRVSTLARRFPHRVALADRTGAVTYADLDQRADVLADTLSGAGVGPATVVAVALERGVPLVTAALAIWRSGGVLLPLDPASPPAWNQSVATAADATVLVSTSVLHRAPGMRQVDPTRPAAGSPRPGGRPAAGDPTGLAYVIPTAGTTGTPKLVMIGHDAVVNLMVAQRRWFGDLGDDARVLLYAGPVADGWIFELLLGLGAACRLEVVDRESLVGAPLARLLAERAVTHAALPAAVLDSLPEDDLPRLRTMLSVGSPLAPATARRWIDRCELVNGYGPTEATVASTLHRVSRADTDGERIPVGRPIAGYDIFVVDPDGQVVADGQPGEIVIVGRGVARGYLNAPELTAARFGQVDGSRSYRTGDRGRRDADGLVHLLGRMDAQVKVRGFRVEPAGVEAALLRLPGVRSAAVSAVAADAGPVSLVAHVVSTPGYQPSGTALRAALARAVPAHLVPDLVVVVDALPLTAAGKVDRRRLAVPAGSRPPHTPTEHAIAAIVEELVGVDGVGLDDDLTDVGWHSLLTTQVAFRIERRLGIRLALEEIVRAGTIGRIAAVAAGRAPDPR</sequence>
<dbReference type="PANTHER" id="PTHR45527:SF1">
    <property type="entry name" value="FATTY ACID SYNTHASE"/>
    <property type="match status" value="1"/>
</dbReference>
<dbReference type="InterPro" id="IPR036736">
    <property type="entry name" value="ACP-like_sf"/>
</dbReference>
<feature type="region of interest" description="Disordered" evidence="1">
    <location>
        <begin position="119"/>
        <end position="144"/>
    </location>
</feature>
<dbReference type="PROSITE" id="PS50075">
    <property type="entry name" value="CARRIER"/>
    <property type="match status" value="1"/>
</dbReference>
<organism evidence="3 4">
    <name type="scientific">Micromonospora matsumotoense</name>
    <dbReference type="NCBI Taxonomy" id="121616"/>
    <lineage>
        <taxon>Bacteria</taxon>
        <taxon>Bacillati</taxon>
        <taxon>Actinomycetota</taxon>
        <taxon>Actinomycetes</taxon>
        <taxon>Micromonosporales</taxon>
        <taxon>Micromonosporaceae</taxon>
        <taxon>Micromonospora</taxon>
    </lineage>
</organism>
<dbReference type="NCBIfam" id="TIGR01733">
    <property type="entry name" value="AA-adenyl-dom"/>
    <property type="match status" value="1"/>
</dbReference>
<dbReference type="GO" id="GO:0005737">
    <property type="term" value="C:cytoplasm"/>
    <property type="evidence" value="ECO:0007669"/>
    <property type="project" value="TreeGrafter"/>
</dbReference>
<dbReference type="STRING" id="121616.GA0070216_14013"/>
<dbReference type="InterPro" id="IPR045851">
    <property type="entry name" value="AMP-bd_C_sf"/>
</dbReference>
<dbReference type="Gene3D" id="3.40.50.12780">
    <property type="entry name" value="N-terminal domain of ligase-like"/>
    <property type="match status" value="1"/>
</dbReference>
<gene>
    <name evidence="3" type="ORF">GA0070216_14013</name>
</gene>
<evidence type="ECO:0000313" key="4">
    <source>
        <dbReference type="Proteomes" id="UP000198797"/>
    </source>
</evidence>
<name>A0A1C5AXG2_9ACTN</name>
<dbReference type="SUPFAM" id="SSF47336">
    <property type="entry name" value="ACP-like"/>
    <property type="match status" value="1"/>
</dbReference>
<dbReference type="InterPro" id="IPR025110">
    <property type="entry name" value="AMP-bd_C"/>
</dbReference>
<proteinExistence type="predicted"/>
<dbReference type="InterPro" id="IPR020845">
    <property type="entry name" value="AMP-binding_CS"/>
</dbReference>
<evidence type="ECO:0000313" key="3">
    <source>
        <dbReference type="EMBL" id="SCF49902.1"/>
    </source>
</evidence>
<dbReference type="Proteomes" id="UP000198797">
    <property type="component" value="Unassembled WGS sequence"/>
</dbReference>
<evidence type="ECO:0000259" key="2">
    <source>
        <dbReference type="PROSITE" id="PS50075"/>
    </source>
</evidence>
<dbReference type="EMBL" id="FMCU01000040">
    <property type="protein sequence ID" value="SCF49902.1"/>
    <property type="molecule type" value="Genomic_DNA"/>
</dbReference>
<dbReference type="InterPro" id="IPR010071">
    <property type="entry name" value="AA_adenyl_dom"/>
</dbReference>
<dbReference type="CDD" id="cd05930">
    <property type="entry name" value="A_NRPS"/>
    <property type="match status" value="1"/>
</dbReference>
<dbReference type="AlphaFoldDB" id="A0A1C5AXG2"/>
<accession>A0A1C5AXG2</accession>
<dbReference type="Gene3D" id="3.30.300.30">
    <property type="match status" value="1"/>
</dbReference>
<feature type="domain" description="Carrier" evidence="2">
    <location>
        <begin position="494"/>
        <end position="569"/>
    </location>
</feature>
<dbReference type="Gene3D" id="1.10.1200.10">
    <property type="entry name" value="ACP-like"/>
    <property type="match status" value="1"/>
</dbReference>
<dbReference type="Pfam" id="PF00550">
    <property type="entry name" value="PP-binding"/>
    <property type="match status" value="1"/>
</dbReference>
<dbReference type="InterPro" id="IPR042099">
    <property type="entry name" value="ANL_N_sf"/>
</dbReference>
<dbReference type="SUPFAM" id="SSF56801">
    <property type="entry name" value="Acetyl-CoA synthetase-like"/>
    <property type="match status" value="1"/>
</dbReference>
<dbReference type="InterPro" id="IPR000873">
    <property type="entry name" value="AMP-dep_synth/lig_dom"/>
</dbReference>
<dbReference type="PROSITE" id="PS00455">
    <property type="entry name" value="AMP_BINDING"/>
    <property type="match status" value="1"/>
</dbReference>
<dbReference type="GO" id="GO:0031177">
    <property type="term" value="F:phosphopantetheine binding"/>
    <property type="evidence" value="ECO:0007669"/>
    <property type="project" value="TreeGrafter"/>
</dbReference>
<protein>
    <submittedName>
        <fullName evidence="3">Amino acid adenylation domain-containing protein</fullName>
    </submittedName>
</protein>
<dbReference type="Pfam" id="PF00501">
    <property type="entry name" value="AMP-binding"/>
    <property type="match status" value="1"/>
</dbReference>
<dbReference type="InterPro" id="IPR009081">
    <property type="entry name" value="PP-bd_ACP"/>
</dbReference>
<dbReference type="Pfam" id="PF13193">
    <property type="entry name" value="AMP-binding_C"/>
    <property type="match status" value="1"/>
</dbReference>